<evidence type="ECO:0000256" key="5">
    <source>
        <dbReference type="ARBA" id="ARBA00023004"/>
    </source>
</evidence>
<name>A0A2T2NPA1_CORCC</name>
<keyword evidence="2" id="KW-0479">Metal-binding</keyword>
<dbReference type="PANTHER" id="PTHR10869:SF246">
    <property type="entry name" value="TRANSMEMBRANE PROLYL 4-HYDROXYLASE"/>
    <property type="match status" value="1"/>
</dbReference>
<dbReference type="GO" id="GO:0005783">
    <property type="term" value="C:endoplasmic reticulum"/>
    <property type="evidence" value="ECO:0007669"/>
    <property type="project" value="TreeGrafter"/>
</dbReference>
<reference evidence="7 8" key="1">
    <citation type="journal article" date="2018" name="Front. Microbiol.">
        <title>Genome-Wide Analysis of Corynespora cassiicola Leaf Fall Disease Putative Effectors.</title>
        <authorList>
            <person name="Lopez D."/>
            <person name="Ribeiro S."/>
            <person name="Label P."/>
            <person name="Fumanal B."/>
            <person name="Venisse J.S."/>
            <person name="Kohler A."/>
            <person name="de Oliveira R.R."/>
            <person name="Labutti K."/>
            <person name="Lipzen A."/>
            <person name="Lail K."/>
            <person name="Bauer D."/>
            <person name="Ohm R.A."/>
            <person name="Barry K.W."/>
            <person name="Spatafora J."/>
            <person name="Grigoriev I.V."/>
            <person name="Martin F.M."/>
            <person name="Pujade-Renaud V."/>
        </authorList>
    </citation>
    <scope>NUCLEOTIDE SEQUENCE [LARGE SCALE GENOMIC DNA]</scope>
    <source>
        <strain evidence="7 8">Philippines</strain>
    </source>
</reference>
<comment type="cofactor">
    <cofactor evidence="1">
        <name>L-ascorbate</name>
        <dbReference type="ChEBI" id="CHEBI:38290"/>
    </cofactor>
</comment>
<dbReference type="GO" id="GO:0004656">
    <property type="term" value="F:procollagen-proline 4-dioxygenase activity"/>
    <property type="evidence" value="ECO:0007669"/>
    <property type="project" value="TreeGrafter"/>
</dbReference>
<dbReference type="PANTHER" id="PTHR10869">
    <property type="entry name" value="PROLYL 4-HYDROXYLASE ALPHA SUBUNIT"/>
    <property type="match status" value="1"/>
</dbReference>
<dbReference type="InterPro" id="IPR006620">
    <property type="entry name" value="Pro_4_hyd_alph"/>
</dbReference>
<evidence type="ECO:0000256" key="2">
    <source>
        <dbReference type="ARBA" id="ARBA00022723"/>
    </source>
</evidence>
<dbReference type="SMART" id="SM00702">
    <property type="entry name" value="P4Hc"/>
    <property type="match status" value="1"/>
</dbReference>
<keyword evidence="3" id="KW-0223">Dioxygenase</keyword>
<keyword evidence="4" id="KW-0560">Oxidoreductase</keyword>
<organism evidence="7 8">
    <name type="scientific">Corynespora cassiicola Philippines</name>
    <dbReference type="NCBI Taxonomy" id="1448308"/>
    <lineage>
        <taxon>Eukaryota</taxon>
        <taxon>Fungi</taxon>
        <taxon>Dikarya</taxon>
        <taxon>Ascomycota</taxon>
        <taxon>Pezizomycotina</taxon>
        <taxon>Dothideomycetes</taxon>
        <taxon>Pleosporomycetidae</taxon>
        <taxon>Pleosporales</taxon>
        <taxon>Corynesporascaceae</taxon>
        <taxon>Corynespora</taxon>
    </lineage>
</organism>
<dbReference type="GO" id="GO:0005506">
    <property type="term" value="F:iron ion binding"/>
    <property type="evidence" value="ECO:0007669"/>
    <property type="project" value="InterPro"/>
</dbReference>
<dbReference type="SUPFAM" id="SSF51197">
    <property type="entry name" value="Clavaminate synthase-like"/>
    <property type="match status" value="1"/>
</dbReference>
<protein>
    <submittedName>
        <fullName evidence="7">Oxidoreductase domain-containing protein</fullName>
    </submittedName>
</protein>
<keyword evidence="5" id="KW-0408">Iron</keyword>
<evidence type="ECO:0000256" key="1">
    <source>
        <dbReference type="ARBA" id="ARBA00001961"/>
    </source>
</evidence>
<dbReference type="Gene3D" id="2.60.120.620">
    <property type="entry name" value="q2cbj1_9rhob like domain"/>
    <property type="match status" value="1"/>
</dbReference>
<dbReference type="STRING" id="1448308.A0A2T2NPA1"/>
<dbReference type="InterPro" id="IPR044862">
    <property type="entry name" value="Pro_4_hyd_alph_FE2OG_OXY"/>
</dbReference>
<dbReference type="AlphaFoldDB" id="A0A2T2NPA1"/>
<accession>A0A2T2NPA1</accession>
<dbReference type="Proteomes" id="UP000240883">
    <property type="component" value="Unassembled WGS sequence"/>
</dbReference>
<evidence type="ECO:0000313" key="7">
    <source>
        <dbReference type="EMBL" id="PSN67210.1"/>
    </source>
</evidence>
<evidence type="ECO:0000259" key="6">
    <source>
        <dbReference type="SMART" id="SM00702"/>
    </source>
</evidence>
<dbReference type="EMBL" id="KZ678135">
    <property type="protein sequence ID" value="PSN67210.1"/>
    <property type="molecule type" value="Genomic_DNA"/>
</dbReference>
<evidence type="ECO:0000256" key="3">
    <source>
        <dbReference type="ARBA" id="ARBA00022964"/>
    </source>
</evidence>
<gene>
    <name evidence="7" type="ORF">BS50DRAFT_494641</name>
</gene>
<dbReference type="OrthoDB" id="69177at2759"/>
<keyword evidence="8" id="KW-1185">Reference proteome</keyword>
<sequence length="256" mass="29020">MATPKPLELPEGFLDGPAPDLHKSYINFLDEGLPEYNGLWAAVLDGVMSEEECKMLVAAAEATTHGTWERAMINIGGGFQRLMTEERNCGRIIWDNRELAAKIWARVEASVPEIHSLYGQPRITGVGPARWNETWKVTRLNERLRFLKYTGGEYFRPHADGAYETPDKTERSYFTLHLYLNDSQAQEGGEELRGGATTFHSYSMKKRVDVVPKSGRVLLFQHRDLVHSGDDVISGTKYTMRTDIMFHREGGDRRGV</sequence>
<evidence type="ECO:0000256" key="4">
    <source>
        <dbReference type="ARBA" id="ARBA00023002"/>
    </source>
</evidence>
<feature type="domain" description="Prolyl 4-hydroxylase alpha subunit" evidence="6">
    <location>
        <begin position="39"/>
        <end position="245"/>
    </location>
</feature>
<proteinExistence type="predicted"/>
<dbReference type="Pfam" id="PF13640">
    <property type="entry name" value="2OG-FeII_Oxy_3"/>
    <property type="match status" value="1"/>
</dbReference>
<evidence type="ECO:0000313" key="8">
    <source>
        <dbReference type="Proteomes" id="UP000240883"/>
    </source>
</evidence>
<dbReference type="InterPro" id="IPR045054">
    <property type="entry name" value="P4HA-like"/>
</dbReference>
<dbReference type="GO" id="GO:0031418">
    <property type="term" value="F:L-ascorbic acid binding"/>
    <property type="evidence" value="ECO:0007669"/>
    <property type="project" value="InterPro"/>
</dbReference>